<reference evidence="1" key="1">
    <citation type="submission" date="2018-06" db="EMBL/GenBank/DDBJ databases">
        <authorList>
            <person name="Zhirakovskaya E."/>
        </authorList>
    </citation>
    <scope>NUCLEOTIDE SEQUENCE</scope>
</reference>
<accession>A0A3B0SUT6</accession>
<dbReference type="AlphaFoldDB" id="A0A3B0SUT6"/>
<dbReference type="NCBIfam" id="TIGR03252">
    <property type="entry name" value="HhH-GPD-type base excision DNA repair protein"/>
    <property type="match status" value="1"/>
</dbReference>
<proteinExistence type="predicted"/>
<dbReference type="InterPro" id="IPR017658">
    <property type="entry name" value="HhH-GPD_base_excis"/>
</dbReference>
<dbReference type="Gene3D" id="1.10.340.30">
    <property type="entry name" value="Hypothetical protein, domain 2"/>
    <property type="match status" value="1"/>
</dbReference>
<dbReference type="SUPFAM" id="SSF48150">
    <property type="entry name" value="DNA-glycosylase"/>
    <property type="match status" value="1"/>
</dbReference>
<dbReference type="GO" id="GO:0003824">
    <property type="term" value="F:catalytic activity"/>
    <property type="evidence" value="ECO:0007669"/>
    <property type="project" value="InterPro"/>
</dbReference>
<dbReference type="EMBL" id="UOEK01000628">
    <property type="protein sequence ID" value="VAW09665.1"/>
    <property type="molecule type" value="Genomic_DNA"/>
</dbReference>
<protein>
    <submittedName>
        <fullName evidence="1">Uncharacterized protein</fullName>
    </submittedName>
</protein>
<gene>
    <name evidence="1" type="ORF">MNBD_ACTINO02-240</name>
</gene>
<evidence type="ECO:0000313" key="1">
    <source>
        <dbReference type="EMBL" id="VAW09665.1"/>
    </source>
</evidence>
<sequence length="183" mass="20158">MSAIYFTTDPDANALLADDPFALIVGLTLYQQIPTQKAFAGPSDLRDRLGGTLDVGSIATMAPEDLEVAFRQKPALHRFPSNMAKRVQAVAQFIVDEHGGETTTIWDGIGSADRLVERLTAIPGFGEYKARLAIGTLARHYGVKPRGYTKYLPDWPSIVDIETPEDLTDLKERKKIWKAQKAG</sequence>
<organism evidence="1">
    <name type="scientific">hydrothermal vent metagenome</name>
    <dbReference type="NCBI Taxonomy" id="652676"/>
    <lineage>
        <taxon>unclassified sequences</taxon>
        <taxon>metagenomes</taxon>
        <taxon>ecological metagenomes</taxon>
    </lineage>
</organism>
<name>A0A3B0SUT6_9ZZZZ</name>
<dbReference type="GO" id="GO:0006281">
    <property type="term" value="P:DNA repair"/>
    <property type="evidence" value="ECO:0007669"/>
    <property type="project" value="InterPro"/>
</dbReference>
<dbReference type="InterPro" id="IPR011257">
    <property type="entry name" value="DNA_glycosylase"/>
</dbReference>